<dbReference type="PANTHER" id="PTHR21089:SF1">
    <property type="entry name" value="BIFUNCTIONAL 3-DEHYDROQUINATE DEHYDRATASE_SHIKIMATE DEHYDROGENASE, CHLOROPLASTIC"/>
    <property type="match status" value="1"/>
</dbReference>
<evidence type="ECO:0000256" key="3">
    <source>
        <dbReference type="ARBA" id="ARBA00022605"/>
    </source>
</evidence>
<dbReference type="GO" id="GO:0009423">
    <property type="term" value="P:chorismate biosynthetic process"/>
    <property type="evidence" value="ECO:0007669"/>
    <property type="project" value="UniProtKB-UniRule"/>
</dbReference>
<accession>A0ABD4XH89</accession>
<comment type="pathway">
    <text evidence="1 7">Metabolic intermediate biosynthesis; chorismate biosynthesis; chorismate from D-erythrose 4-phosphate and phosphoenolpyruvate: step 4/7.</text>
</comment>
<dbReference type="RefSeq" id="WP_277361204.1">
    <property type="nucleotide sequence ID" value="NZ_JAANXL010000001.1"/>
</dbReference>
<dbReference type="GO" id="GO:0009073">
    <property type="term" value="P:aromatic amino acid family biosynthetic process"/>
    <property type="evidence" value="ECO:0007669"/>
    <property type="project" value="UniProtKB-KW"/>
</dbReference>
<dbReference type="InterPro" id="IPR022893">
    <property type="entry name" value="Shikimate_DH_fam"/>
</dbReference>
<reference evidence="10 11" key="1">
    <citation type="submission" date="2020-03" db="EMBL/GenBank/DDBJ databases">
        <title>Comparative genomics of Weissella paramesenteroides.</title>
        <authorList>
            <person name="Kant R."/>
            <person name="Takala T."/>
            <person name="Saris P."/>
        </authorList>
    </citation>
    <scope>NUCLEOTIDE SEQUENCE [LARGE SCALE GENOMIC DNA]</scope>
    <source>
        <strain evidence="10 11">SJ27-4</strain>
    </source>
</reference>
<evidence type="ECO:0000256" key="4">
    <source>
        <dbReference type="ARBA" id="ARBA00022857"/>
    </source>
</evidence>
<dbReference type="Pfam" id="PF18317">
    <property type="entry name" value="SDH_C"/>
    <property type="match status" value="1"/>
</dbReference>
<evidence type="ECO:0000259" key="9">
    <source>
        <dbReference type="Pfam" id="PF18317"/>
    </source>
</evidence>
<name>A0ABD4XH89_WEIPA</name>
<feature type="domain" description="SDH C-terminal" evidence="9">
    <location>
        <begin position="235"/>
        <end position="265"/>
    </location>
</feature>
<evidence type="ECO:0000256" key="5">
    <source>
        <dbReference type="ARBA" id="ARBA00023002"/>
    </source>
</evidence>
<dbReference type="EMBL" id="JAANXN010000002">
    <property type="protein sequence ID" value="MDF8370437.1"/>
    <property type="molecule type" value="Genomic_DNA"/>
</dbReference>
<comment type="catalytic activity">
    <reaction evidence="7">
        <text>shikimate + NADP(+) = 3-dehydroshikimate + NADPH + H(+)</text>
        <dbReference type="Rhea" id="RHEA:17737"/>
        <dbReference type="ChEBI" id="CHEBI:15378"/>
        <dbReference type="ChEBI" id="CHEBI:16630"/>
        <dbReference type="ChEBI" id="CHEBI:36208"/>
        <dbReference type="ChEBI" id="CHEBI:57783"/>
        <dbReference type="ChEBI" id="CHEBI:58349"/>
        <dbReference type="EC" id="1.1.1.25"/>
    </reaction>
</comment>
<dbReference type="InterPro" id="IPR036291">
    <property type="entry name" value="NAD(P)-bd_dom_sf"/>
</dbReference>
<protein>
    <recommendedName>
        <fullName evidence="2 7">Shikimate dehydrogenase (NADP(+))</fullName>
        <shortName evidence="7">SDH</shortName>
        <ecNumber evidence="2 7">1.1.1.25</ecNumber>
    </recommendedName>
</protein>
<dbReference type="Pfam" id="PF08501">
    <property type="entry name" value="Shikimate_dh_N"/>
    <property type="match status" value="1"/>
</dbReference>
<organism evidence="10 11">
    <name type="scientific">Weissella paramesenteroides</name>
    <name type="common">Leuconostoc paramesenteroides</name>
    <dbReference type="NCBI Taxonomy" id="1249"/>
    <lineage>
        <taxon>Bacteria</taxon>
        <taxon>Bacillati</taxon>
        <taxon>Bacillota</taxon>
        <taxon>Bacilli</taxon>
        <taxon>Lactobacillales</taxon>
        <taxon>Lactobacillaceae</taxon>
        <taxon>Weissella</taxon>
    </lineage>
</organism>
<evidence type="ECO:0000256" key="6">
    <source>
        <dbReference type="ARBA" id="ARBA00023141"/>
    </source>
</evidence>
<feature type="binding site" evidence="7">
    <location>
        <position position="242"/>
    </location>
    <ligand>
        <name>shikimate</name>
        <dbReference type="ChEBI" id="CHEBI:36208"/>
    </ligand>
</feature>
<dbReference type="GO" id="GO:0008652">
    <property type="term" value="P:amino acid biosynthetic process"/>
    <property type="evidence" value="ECO:0007669"/>
    <property type="project" value="UniProtKB-KW"/>
</dbReference>
<dbReference type="AlphaFoldDB" id="A0ABD4XH89"/>
<dbReference type="InterPro" id="IPR013708">
    <property type="entry name" value="Shikimate_DH-bd_N"/>
</dbReference>
<evidence type="ECO:0000256" key="1">
    <source>
        <dbReference type="ARBA" id="ARBA00004871"/>
    </source>
</evidence>
<feature type="binding site" evidence="7">
    <location>
        <position position="235"/>
    </location>
    <ligand>
        <name>NADP(+)</name>
        <dbReference type="ChEBI" id="CHEBI:58349"/>
    </ligand>
</feature>
<feature type="binding site" evidence="7">
    <location>
        <position position="102"/>
    </location>
    <ligand>
        <name>shikimate</name>
        <dbReference type="ChEBI" id="CHEBI:36208"/>
    </ligand>
</feature>
<dbReference type="Gene3D" id="3.40.50.720">
    <property type="entry name" value="NAD(P)-binding Rossmann-like Domain"/>
    <property type="match status" value="1"/>
</dbReference>
<keyword evidence="6 7" id="KW-0057">Aromatic amino acid biosynthesis</keyword>
<evidence type="ECO:0000313" key="10">
    <source>
        <dbReference type="EMBL" id="MDF8370437.1"/>
    </source>
</evidence>
<feature type="active site" description="Proton acceptor" evidence="7">
    <location>
        <position position="66"/>
    </location>
</feature>
<feature type="binding site" evidence="7">
    <location>
        <position position="62"/>
    </location>
    <ligand>
        <name>shikimate</name>
        <dbReference type="ChEBI" id="CHEBI:36208"/>
    </ligand>
</feature>
<comment type="caution">
    <text evidence="7">Lacks conserved residue(s) required for the propagation of feature annotation.</text>
</comment>
<dbReference type="NCBIfam" id="TIGR00507">
    <property type="entry name" value="aroE"/>
    <property type="match status" value="1"/>
</dbReference>
<evidence type="ECO:0000256" key="7">
    <source>
        <dbReference type="HAMAP-Rule" id="MF_00222"/>
    </source>
</evidence>
<dbReference type="InterPro" id="IPR041121">
    <property type="entry name" value="SDH_C"/>
</dbReference>
<dbReference type="InterPro" id="IPR011342">
    <property type="entry name" value="Shikimate_DH"/>
</dbReference>
<feature type="binding site" evidence="7">
    <location>
        <position position="214"/>
    </location>
    <ligand>
        <name>shikimate</name>
        <dbReference type="ChEBI" id="CHEBI:36208"/>
    </ligand>
</feature>
<feature type="binding site" evidence="7">
    <location>
        <begin position="15"/>
        <end position="17"/>
    </location>
    <ligand>
        <name>shikimate</name>
        <dbReference type="ChEBI" id="CHEBI:36208"/>
    </ligand>
</feature>
<evidence type="ECO:0000313" key="11">
    <source>
        <dbReference type="Proteomes" id="UP001215461"/>
    </source>
</evidence>
<comment type="function">
    <text evidence="7">Involved in the biosynthesis of the chorismate, which leads to the biosynthesis of aromatic amino acids. Catalyzes the reversible NADPH linked reduction of 3-dehydroshikimate (DHSA) to yield shikimate (SA).</text>
</comment>
<evidence type="ECO:0000256" key="2">
    <source>
        <dbReference type="ARBA" id="ARBA00012962"/>
    </source>
</evidence>
<dbReference type="SUPFAM" id="SSF53223">
    <property type="entry name" value="Aminoacid dehydrogenase-like, N-terminal domain"/>
    <property type="match status" value="1"/>
</dbReference>
<feature type="domain" description="Shikimate dehydrogenase substrate binding N-terminal" evidence="8">
    <location>
        <begin position="7"/>
        <end position="89"/>
    </location>
</feature>
<comment type="similarity">
    <text evidence="7">Belongs to the shikimate dehydrogenase family.</text>
</comment>
<comment type="subunit">
    <text evidence="7">Homodimer.</text>
</comment>
<dbReference type="HAMAP" id="MF_00222">
    <property type="entry name" value="Shikimate_DH_AroE"/>
    <property type="match status" value="1"/>
</dbReference>
<feature type="binding site" evidence="7">
    <location>
        <position position="78"/>
    </location>
    <ligand>
        <name>NADP(+)</name>
        <dbReference type="ChEBI" id="CHEBI:58349"/>
    </ligand>
</feature>
<dbReference type="SUPFAM" id="SSF51735">
    <property type="entry name" value="NAD(P)-binding Rossmann-fold domains"/>
    <property type="match status" value="1"/>
</dbReference>
<comment type="caution">
    <text evidence="10">The sequence shown here is derived from an EMBL/GenBank/DDBJ whole genome shotgun (WGS) entry which is preliminary data.</text>
</comment>
<feature type="binding site" evidence="7">
    <location>
        <position position="87"/>
    </location>
    <ligand>
        <name>shikimate</name>
        <dbReference type="ChEBI" id="CHEBI:36208"/>
    </ligand>
</feature>
<keyword evidence="4 7" id="KW-0521">NADP</keyword>
<dbReference type="PANTHER" id="PTHR21089">
    <property type="entry name" value="SHIKIMATE DEHYDROGENASE"/>
    <property type="match status" value="1"/>
</dbReference>
<dbReference type="Proteomes" id="UP001215461">
    <property type="component" value="Unassembled WGS sequence"/>
</dbReference>
<keyword evidence="5 7" id="KW-0560">Oxidoreductase</keyword>
<dbReference type="Gene3D" id="3.40.50.10860">
    <property type="entry name" value="Leucine Dehydrogenase, chain A, domain 1"/>
    <property type="match status" value="1"/>
</dbReference>
<dbReference type="EC" id="1.1.1.25" evidence="2 7"/>
<feature type="binding site" evidence="7">
    <location>
        <position position="212"/>
    </location>
    <ligand>
        <name>NADP(+)</name>
        <dbReference type="ChEBI" id="CHEBI:58349"/>
    </ligand>
</feature>
<keyword evidence="3 7" id="KW-0028">Amino-acid biosynthesis</keyword>
<evidence type="ECO:0000259" key="8">
    <source>
        <dbReference type="Pfam" id="PF08501"/>
    </source>
</evidence>
<gene>
    <name evidence="7 10" type="primary">aroE</name>
    <name evidence="10" type="ORF">G9403_02015</name>
</gene>
<sequence>MTDHYGLIGYPVQQSKSPVMQNEAFRLANIDADYQLFAIEPHQLGEKFSELVANGMRGFNVTMPFKQAIIPYLDELSELSKTLGVVNTVVVKDGRTFGDITDGQGFWSTIKKTPKNVVVLGTGGAAQAIIASAPSESQVHVFNRMTPAFREKERTLAPLLQESLHNIAYVDQFLLKADLIINATNVGMQNNQSLLSPKQFALTPNHVQVVDIIYKLNDTPFVAAAKKANRQATDGLAMLVGQGALSFEKWTGIKPDQNAMMAAILREGRY</sequence>
<proteinExistence type="inferred from homology"/>
<dbReference type="GO" id="GO:0004764">
    <property type="term" value="F:shikimate 3-dehydrogenase (NADP+) activity"/>
    <property type="evidence" value="ECO:0007669"/>
    <property type="project" value="UniProtKB-UniRule"/>
</dbReference>
<dbReference type="InterPro" id="IPR046346">
    <property type="entry name" value="Aminoacid_DH-like_N_sf"/>
</dbReference>
<dbReference type="CDD" id="cd01065">
    <property type="entry name" value="NAD_bind_Shikimate_DH"/>
    <property type="match status" value="1"/>
</dbReference>